<keyword evidence="5" id="KW-0413">Isomerase</keyword>
<keyword evidence="9" id="KW-1185">Reference proteome</keyword>
<comment type="subcellular location">
    <subcellularLocation>
        <location evidence="1">Cytoplasm</location>
    </subcellularLocation>
</comment>
<evidence type="ECO:0000256" key="4">
    <source>
        <dbReference type="ARBA" id="ARBA00023222"/>
    </source>
</evidence>
<keyword evidence="4" id="KW-0584">Phenylalanine biosynthesis</keyword>
<dbReference type="Proteomes" id="UP000054279">
    <property type="component" value="Unassembled WGS sequence"/>
</dbReference>
<dbReference type="Gene3D" id="1.10.590.10">
    <property type="entry name" value="Chorismate mutase, AroQ class superfamily, eukaryotic"/>
    <property type="match status" value="1"/>
</dbReference>
<comment type="catalytic activity">
    <reaction evidence="6">
        <text>chorismate = prephenate</text>
        <dbReference type="Rhea" id="RHEA:13897"/>
        <dbReference type="ChEBI" id="CHEBI:29748"/>
        <dbReference type="ChEBI" id="CHEBI:29934"/>
        <dbReference type="EC" id="5.4.99.5"/>
    </reaction>
    <physiologicalReaction direction="left-to-right" evidence="6">
        <dbReference type="Rhea" id="RHEA:13898"/>
    </physiologicalReaction>
</comment>
<dbReference type="GO" id="GO:0046417">
    <property type="term" value="P:chorismate metabolic process"/>
    <property type="evidence" value="ECO:0007669"/>
    <property type="project" value="InterPro"/>
</dbReference>
<evidence type="ECO:0000256" key="6">
    <source>
        <dbReference type="ARBA" id="ARBA00023979"/>
    </source>
</evidence>
<dbReference type="UniPathway" id="UPA00120">
    <property type="reaction ID" value="UER00203"/>
</dbReference>
<dbReference type="AlphaFoldDB" id="A0A0C9TRQ7"/>
<dbReference type="EMBL" id="KN837476">
    <property type="protein sequence ID" value="KIJ24564.1"/>
    <property type="molecule type" value="Genomic_DNA"/>
</dbReference>
<keyword evidence="4" id="KW-0057">Aromatic amino acid biosynthesis</keyword>
<dbReference type="InterPro" id="IPR036263">
    <property type="entry name" value="Chorismate_II_sf"/>
</dbReference>
<dbReference type="GO" id="GO:0009094">
    <property type="term" value="P:L-phenylalanine biosynthetic process"/>
    <property type="evidence" value="ECO:0007669"/>
    <property type="project" value="UniProtKB-KW"/>
</dbReference>
<feature type="chain" id="PRO_5002203740" description="chorismate mutase" evidence="7">
    <location>
        <begin position="19"/>
        <end position="282"/>
    </location>
</feature>
<dbReference type="OrthoDB" id="191918at2759"/>
<name>A0A0C9TRQ7_SPHS4</name>
<dbReference type="InterPro" id="IPR037039">
    <property type="entry name" value="CM_AroQ_sf_eucaryotic"/>
</dbReference>
<evidence type="ECO:0000256" key="2">
    <source>
        <dbReference type="ARBA" id="ARBA00012404"/>
    </source>
</evidence>
<evidence type="ECO:0000313" key="8">
    <source>
        <dbReference type="EMBL" id="KIJ24564.1"/>
    </source>
</evidence>
<keyword evidence="7" id="KW-0732">Signal</keyword>
<accession>A0A0C9TRQ7</accession>
<dbReference type="SUPFAM" id="SSF48600">
    <property type="entry name" value="Chorismate mutase II"/>
    <property type="match status" value="1"/>
</dbReference>
<reference evidence="8 9" key="1">
    <citation type="submission" date="2014-06" db="EMBL/GenBank/DDBJ databases">
        <title>Evolutionary Origins and Diversification of the Mycorrhizal Mutualists.</title>
        <authorList>
            <consortium name="DOE Joint Genome Institute"/>
            <consortium name="Mycorrhizal Genomics Consortium"/>
            <person name="Kohler A."/>
            <person name="Kuo A."/>
            <person name="Nagy L.G."/>
            <person name="Floudas D."/>
            <person name="Copeland A."/>
            <person name="Barry K.W."/>
            <person name="Cichocki N."/>
            <person name="Veneault-Fourrey C."/>
            <person name="LaButti K."/>
            <person name="Lindquist E.A."/>
            <person name="Lipzen A."/>
            <person name="Lundell T."/>
            <person name="Morin E."/>
            <person name="Murat C."/>
            <person name="Riley R."/>
            <person name="Ohm R."/>
            <person name="Sun H."/>
            <person name="Tunlid A."/>
            <person name="Henrissat B."/>
            <person name="Grigoriev I.V."/>
            <person name="Hibbett D.S."/>
            <person name="Martin F."/>
        </authorList>
    </citation>
    <scope>NUCLEOTIDE SEQUENCE [LARGE SCALE GENOMIC DNA]</scope>
    <source>
        <strain evidence="8 9">SS14</strain>
    </source>
</reference>
<protein>
    <recommendedName>
        <fullName evidence="2">chorismate mutase</fullName>
        <ecNumber evidence="2">5.4.99.5</ecNumber>
    </recommendedName>
</protein>
<evidence type="ECO:0000256" key="1">
    <source>
        <dbReference type="ARBA" id="ARBA00004496"/>
    </source>
</evidence>
<evidence type="ECO:0000313" key="9">
    <source>
        <dbReference type="Proteomes" id="UP000054279"/>
    </source>
</evidence>
<sequence length="282" mass="31051">MRFTAVAVVATSVLAVSAHESQAFFAVPALTQIRDILAQFEAPIVSTLVQRFALPVKPQLYQGHNPPLQAYLGAREIDAILHGRYNYGTLEYPFTFSTIAADRATSQNTFPAGRFHQDSFVGNPNLMAFYIQTLVPSMNSSTTPYFYHLSNSTQQTVPDPNREDGALSLDVTLLQLLSNRAHVGKIVAEAKFTGDPVTYTKLIKARNADSIRMLLANTTQEASVLAQADTAAIQLSNAWIASGALVPSTFQDTIRTVAMKTFRNLIDITTEIEVQYLLERLH</sequence>
<dbReference type="PROSITE" id="PS51169">
    <property type="entry name" value="CHORISMATE_MUT_3"/>
    <property type="match status" value="1"/>
</dbReference>
<organism evidence="8 9">
    <name type="scientific">Sphaerobolus stellatus (strain SS14)</name>
    <dbReference type="NCBI Taxonomy" id="990650"/>
    <lineage>
        <taxon>Eukaryota</taxon>
        <taxon>Fungi</taxon>
        <taxon>Dikarya</taxon>
        <taxon>Basidiomycota</taxon>
        <taxon>Agaricomycotina</taxon>
        <taxon>Agaricomycetes</taxon>
        <taxon>Phallomycetidae</taxon>
        <taxon>Geastrales</taxon>
        <taxon>Sphaerobolaceae</taxon>
        <taxon>Sphaerobolus</taxon>
    </lineage>
</organism>
<evidence type="ECO:0000256" key="5">
    <source>
        <dbReference type="ARBA" id="ARBA00023235"/>
    </source>
</evidence>
<dbReference type="PANTHER" id="PTHR21145:SF12">
    <property type="entry name" value="CHORISMATE MUTASE"/>
    <property type="match status" value="1"/>
</dbReference>
<dbReference type="HOGENOM" id="CLU_987554_0_0_1"/>
<dbReference type="EC" id="5.4.99.5" evidence="2"/>
<proteinExistence type="predicted"/>
<keyword evidence="4" id="KW-0028">Amino-acid biosynthesis</keyword>
<dbReference type="GO" id="GO:0004106">
    <property type="term" value="F:chorismate mutase activity"/>
    <property type="evidence" value="ECO:0007669"/>
    <property type="project" value="UniProtKB-EC"/>
</dbReference>
<feature type="signal peptide" evidence="7">
    <location>
        <begin position="1"/>
        <end position="18"/>
    </location>
</feature>
<dbReference type="GO" id="GO:0005737">
    <property type="term" value="C:cytoplasm"/>
    <property type="evidence" value="ECO:0007669"/>
    <property type="project" value="UniProtKB-SubCell"/>
</dbReference>
<gene>
    <name evidence="8" type="ORF">M422DRAFT_72347</name>
</gene>
<evidence type="ECO:0000256" key="7">
    <source>
        <dbReference type="SAM" id="SignalP"/>
    </source>
</evidence>
<dbReference type="PANTHER" id="PTHR21145">
    <property type="entry name" value="CHORISMATE MUTASE"/>
    <property type="match status" value="1"/>
</dbReference>
<dbReference type="InterPro" id="IPR008238">
    <property type="entry name" value="Chorismate_mutase_AroQ_euk"/>
</dbReference>
<evidence type="ECO:0000256" key="3">
    <source>
        <dbReference type="ARBA" id="ARBA00022490"/>
    </source>
</evidence>
<keyword evidence="3" id="KW-0963">Cytoplasm</keyword>